<organism evidence="1 2">
    <name type="scientific">Vigna mungo</name>
    <name type="common">Black gram</name>
    <name type="synonym">Phaseolus mungo</name>
    <dbReference type="NCBI Taxonomy" id="3915"/>
    <lineage>
        <taxon>Eukaryota</taxon>
        <taxon>Viridiplantae</taxon>
        <taxon>Streptophyta</taxon>
        <taxon>Embryophyta</taxon>
        <taxon>Tracheophyta</taxon>
        <taxon>Spermatophyta</taxon>
        <taxon>Magnoliopsida</taxon>
        <taxon>eudicotyledons</taxon>
        <taxon>Gunneridae</taxon>
        <taxon>Pentapetalae</taxon>
        <taxon>rosids</taxon>
        <taxon>fabids</taxon>
        <taxon>Fabales</taxon>
        <taxon>Fabaceae</taxon>
        <taxon>Papilionoideae</taxon>
        <taxon>50 kb inversion clade</taxon>
        <taxon>NPAAA clade</taxon>
        <taxon>indigoferoid/millettioid clade</taxon>
        <taxon>Phaseoleae</taxon>
        <taxon>Vigna</taxon>
    </lineage>
</organism>
<keyword evidence="2" id="KW-1185">Reference proteome</keyword>
<reference evidence="1 2" key="1">
    <citation type="journal article" date="2023" name="Life. Sci Alliance">
        <title>Evolutionary insights into 3D genome organization and epigenetic landscape of Vigna mungo.</title>
        <authorList>
            <person name="Junaid A."/>
            <person name="Singh B."/>
            <person name="Bhatia S."/>
        </authorList>
    </citation>
    <scope>NUCLEOTIDE SEQUENCE [LARGE SCALE GENOMIC DNA]</scope>
    <source>
        <strain evidence="1">Urdbean</strain>
    </source>
</reference>
<gene>
    <name evidence="1" type="ORF">V8G54_027190</name>
</gene>
<name>A0AAQ3N1U6_VIGMU</name>
<dbReference type="AlphaFoldDB" id="A0AAQ3N1U6"/>
<evidence type="ECO:0000313" key="1">
    <source>
        <dbReference type="EMBL" id="WVZ01121.1"/>
    </source>
</evidence>
<sequence>MQLRNEQSEVKLTTASKKNDARFCQYVGATWTDPAGGAIAGTSPLRSKLEDHRTVKGEGKRAVKIQEKRAIRPVQASESEKATSEKISATNETLFEEKVYELAYACEDLERKSNFKDMESEMLKEKVCKLEGENEKLRLQLTVYVPTVSVLNDCITFLEMITLGHCQHPISLKSLPIRRLQVFGENLGLRRMLQKKQWTALANYGKKNAGNRGNLQQSDFPQKLGTDLLIILPSRDPHHTQSIGPWVPWFLPLTIHQRGMTTEKTGGFGRFAMDPLGQSQGSLFCQWAFTRGVTSEPLPSTKFFQPSEPKGRVLKLLRVLKLQRFEAAELPSIGNHLSPVPNGTNKSNPLKLLIPPFPDTNQALSKEENSSLKTKCNVRIEGVRVVIVVAVATGVCDDFRRRGGGSVVVRRRFVVSVTAVRDNGDSRWWTLKGRGTTLPRSRVGGNFGGLVAGDTLDEEGALSRRLVRQVDDGARMVAEDGKSLLSLEGCGVAGDARVGRATRWQIWSEVKMTRPSAFECFRFLNPQMVKWEEAGRTPRVFLNEKALGQYF</sequence>
<protein>
    <submittedName>
        <fullName evidence="1">Uncharacterized protein</fullName>
    </submittedName>
</protein>
<evidence type="ECO:0000313" key="2">
    <source>
        <dbReference type="Proteomes" id="UP001374535"/>
    </source>
</evidence>
<accession>A0AAQ3N1U6</accession>
<dbReference type="EMBL" id="CP144693">
    <property type="protein sequence ID" value="WVZ01121.1"/>
    <property type="molecule type" value="Genomic_DNA"/>
</dbReference>
<proteinExistence type="predicted"/>
<dbReference type="Proteomes" id="UP001374535">
    <property type="component" value="Chromosome 8"/>
</dbReference>